<keyword evidence="10" id="KW-1185">Reference proteome</keyword>
<feature type="compositionally biased region" description="Basic and acidic residues" evidence="8">
    <location>
        <begin position="13"/>
        <end position="29"/>
    </location>
</feature>
<dbReference type="InterPro" id="IPR006035">
    <property type="entry name" value="Ureohydrolase"/>
</dbReference>
<evidence type="ECO:0000256" key="4">
    <source>
        <dbReference type="ARBA" id="ARBA00023211"/>
    </source>
</evidence>
<feature type="binding site" evidence="5">
    <location>
        <position position="148"/>
    </location>
    <ligand>
        <name>Mn(2+)</name>
        <dbReference type="ChEBI" id="CHEBI:29035"/>
        <label>1</label>
    </ligand>
</feature>
<comment type="cofactor">
    <cofactor evidence="5">
        <name>Mn(2+)</name>
        <dbReference type="ChEBI" id="CHEBI:29035"/>
    </cofactor>
    <text evidence="5">Binds 2 manganese ions per subunit.</text>
</comment>
<dbReference type="GO" id="GO:0006547">
    <property type="term" value="P:L-histidine metabolic process"/>
    <property type="evidence" value="ECO:0007669"/>
    <property type="project" value="UniProtKB-KW"/>
</dbReference>
<gene>
    <name evidence="9" type="ORF">SAMN06265218_101278</name>
</gene>
<feature type="binding site" evidence="5">
    <location>
        <position position="150"/>
    </location>
    <ligand>
        <name>Mn(2+)</name>
        <dbReference type="ChEBI" id="CHEBI:29035"/>
        <label>1</label>
    </ligand>
</feature>
<dbReference type="GO" id="GO:0008783">
    <property type="term" value="F:agmatinase activity"/>
    <property type="evidence" value="ECO:0007669"/>
    <property type="project" value="TreeGrafter"/>
</dbReference>
<dbReference type="OrthoDB" id="9788689at2"/>
<sequence length="307" mass="33412">MQPSTDIPETAPDDPRLARWLRSEPDEGKPGVVLVGFPSDEGVKRNDGRAGASAAPGQIRRQLYAMTPDAEDSDRFIKLLEHTNDVGDVPVSGDLQADQLTLGTVIARYLEQGIIPIIMGGGHETAYGHFLGYAENGFATSILNVDAHTDVRPLKEGRSHSGSTFRQALEHGSQCAETYLVAGLQPHAVAASHLAFIDRHRGHYLFRDETNITSISGLFHSHESDRLMATFDMDAVDQSCAPGVSAPCTNGLLPDLWLTAAYLAGRNKQVTSFDISELNPEYDRDGQTARLAALTIWQFMLGLSQRS</sequence>
<dbReference type="Gene3D" id="3.40.800.10">
    <property type="entry name" value="Ureohydrolase domain"/>
    <property type="match status" value="1"/>
</dbReference>
<feature type="binding site" evidence="5">
    <location>
        <position position="232"/>
    </location>
    <ligand>
        <name>Mn(2+)</name>
        <dbReference type="ChEBI" id="CHEBI:29035"/>
        <label>2</label>
    </ligand>
</feature>
<keyword evidence="1 5" id="KW-0479">Metal-binding</keyword>
<protein>
    <submittedName>
        <fullName evidence="9">Formiminoglutamase</fullName>
    </submittedName>
</protein>
<dbReference type="InterPro" id="IPR023696">
    <property type="entry name" value="Ureohydrolase_dom_sf"/>
</dbReference>
<dbReference type="GO" id="GO:0046872">
    <property type="term" value="F:metal ion binding"/>
    <property type="evidence" value="ECO:0007669"/>
    <property type="project" value="UniProtKB-KW"/>
</dbReference>
<evidence type="ECO:0000256" key="3">
    <source>
        <dbReference type="ARBA" id="ARBA00022808"/>
    </source>
</evidence>
<dbReference type="PROSITE" id="PS51409">
    <property type="entry name" value="ARGINASE_2"/>
    <property type="match status" value="1"/>
</dbReference>
<dbReference type="PROSITE" id="PS01053">
    <property type="entry name" value="ARGINASE_1"/>
    <property type="match status" value="1"/>
</dbReference>
<evidence type="ECO:0000256" key="5">
    <source>
        <dbReference type="PIRSR" id="PIRSR036979-1"/>
    </source>
</evidence>
<evidence type="ECO:0000313" key="10">
    <source>
        <dbReference type="Proteomes" id="UP000317593"/>
    </source>
</evidence>
<dbReference type="RefSeq" id="WP_142712739.1">
    <property type="nucleotide sequence ID" value="NZ_FXTH01000001.1"/>
</dbReference>
<evidence type="ECO:0000256" key="2">
    <source>
        <dbReference type="ARBA" id="ARBA00022801"/>
    </source>
</evidence>
<accession>A0A521AQ97</accession>
<dbReference type="Proteomes" id="UP000317593">
    <property type="component" value="Unassembled WGS sequence"/>
</dbReference>
<keyword evidence="2 7" id="KW-0378">Hydrolase</keyword>
<evidence type="ECO:0000256" key="1">
    <source>
        <dbReference type="ARBA" id="ARBA00022723"/>
    </source>
</evidence>
<evidence type="ECO:0000313" key="9">
    <source>
        <dbReference type="EMBL" id="SMO36955.1"/>
    </source>
</evidence>
<feature type="region of interest" description="Disordered" evidence="8">
    <location>
        <begin position="1"/>
        <end position="32"/>
    </location>
</feature>
<evidence type="ECO:0000256" key="7">
    <source>
        <dbReference type="RuleBase" id="RU003684"/>
    </source>
</evidence>
<dbReference type="SUPFAM" id="SSF52768">
    <property type="entry name" value="Arginase/deacetylase"/>
    <property type="match status" value="1"/>
</dbReference>
<dbReference type="PANTHER" id="PTHR11358">
    <property type="entry name" value="ARGINASE/AGMATINASE"/>
    <property type="match status" value="1"/>
</dbReference>
<feature type="binding site" evidence="5">
    <location>
        <position position="234"/>
    </location>
    <ligand>
        <name>Mn(2+)</name>
        <dbReference type="ChEBI" id="CHEBI:29035"/>
        <label>2</label>
    </ligand>
</feature>
<reference evidence="9 10" key="1">
    <citation type="submission" date="2017-05" db="EMBL/GenBank/DDBJ databases">
        <authorList>
            <person name="Varghese N."/>
            <person name="Submissions S."/>
        </authorList>
    </citation>
    <scope>NUCLEOTIDE SEQUENCE [LARGE SCALE GENOMIC DNA]</scope>
    <source>
        <strain evidence="9 10">DSM 21194</strain>
    </source>
</reference>
<dbReference type="AlphaFoldDB" id="A0A521AQ97"/>
<dbReference type="CDD" id="cd09988">
    <property type="entry name" value="Formimidoylglutamase"/>
    <property type="match status" value="1"/>
</dbReference>
<feature type="binding site" evidence="5">
    <location>
        <position position="146"/>
    </location>
    <ligand>
        <name>Mn(2+)</name>
        <dbReference type="ChEBI" id="CHEBI:29035"/>
        <label>1</label>
    </ligand>
</feature>
<keyword evidence="4 5" id="KW-0464">Manganese</keyword>
<dbReference type="PIRSF" id="PIRSF036979">
    <property type="entry name" value="Arginase"/>
    <property type="match status" value="1"/>
</dbReference>
<dbReference type="PANTHER" id="PTHR11358:SF35">
    <property type="entry name" value="FORMIMIDOYLGLUTAMASE"/>
    <property type="match status" value="1"/>
</dbReference>
<organism evidence="9 10">
    <name type="scientific">Fodinibius sediminis</name>
    <dbReference type="NCBI Taxonomy" id="1214077"/>
    <lineage>
        <taxon>Bacteria</taxon>
        <taxon>Pseudomonadati</taxon>
        <taxon>Balneolota</taxon>
        <taxon>Balneolia</taxon>
        <taxon>Balneolales</taxon>
        <taxon>Balneolaceae</taxon>
        <taxon>Fodinibius</taxon>
    </lineage>
</organism>
<evidence type="ECO:0000256" key="8">
    <source>
        <dbReference type="SAM" id="MobiDB-lite"/>
    </source>
</evidence>
<dbReference type="GO" id="GO:0033389">
    <property type="term" value="P:putrescine biosynthetic process from arginine, via agmatine"/>
    <property type="evidence" value="ECO:0007669"/>
    <property type="project" value="TreeGrafter"/>
</dbReference>
<dbReference type="Pfam" id="PF00491">
    <property type="entry name" value="Arginase"/>
    <property type="match status" value="1"/>
</dbReference>
<proteinExistence type="inferred from homology"/>
<name>A0A521AQ97_9BACT</name>
<dbReference type="EMBL" id="FXTH01000001">
    <property type="protein sequence ID" value="SMO36955.1"/>
    <property type="molecule type" value="Genomic_DNA"/>
</dbReference>
<evidence type="ECO:0000256" key="6">
    <source>
        <dbReference type="PROSITE-ProRule" id="PRU00742"/>
    </source>
</evidence>
<comment type="similarity">
    <text evidence="6 7">Belongs to the arginase family.</text>
</comment>
<dbReference type="InterPro" id="IPR020855">
    <property type="entry name" value="Ureohydrolase_Mn_BS"/>
</dbReference>
<keyword evidence="3" id="KW-0369">Histidine metabolism</keyword>
<feature type="binding site" evidence="5">
    <location>
        <position position="123"/>
    </location>
    <ligand>
        <name>Mn(2+)</name>
        <dbReference type="ChEBI" id="CHEBI:29035"/>
        <label>1</label>
    </ligand>
</feature>